<gene>
    <name evidence="4" type="ORF">g.25430</name>
</gene>
<evidence type="ECO:0000313" key="4">
    <source>
        <dbReference type="EMBL" id="JAT09282.1"/>
    </source>
</evidence>
<sequence length="305" mass="34161">YELDRTENVSKLCDRMLNESHIIKRENFTNPNLGRPQTMVKSNTIVSEEGDLTMFGTRNANAQNKPENSVLEPNNPTNKDMTSSLKIALKSICKNLVVSIERMKEKPKDSIGYADKLDCKKKCTGNINIEKTKLTQEKKIVNTKSNGNSSTVEKQKIVNTSETSCFSLNRRFERTLSGLKIKSPLEVFDDRISRAYVKLLKQDLEPRASCIITPANTETKESDKASSSASSLDGNFENAECDGTGNDFEDLSSKIKTDPETSIFCIKEAKYFGPSLNPNTYSCTTCMLDFSSYEALIQHTTFHVI</sequence>
<accession>A0A1B6KCW2</accession>
<keyword evidence="1" id="KW-0479">Metal-binding</keyword>
<feature type="region of interest" description="Disordered" evidence="2">
    <location>
        <begin position="219"/>
        <end position="238"/>
    </location>
</feature>
<reference evidence="4" key="1">
    <citation type="submission" date="2015-11" db="EMBL/GenBank/DDBJ databases">
        <title>De novo transcriptome assembly of four potential Pierce s Disease insect vectors from Arizona vineyards.</title>
        <authorList>
            <person name="Tassone E.E."/>
        </authorList>
    </citation>
    <scope>NUCLEOTIDE SEQUENCE</scope>
</reference>
<evidence type="ECO:0000256" key="1">
    <source>
        <dbReference type="PROSITE-ProRule" id="PRU00042"/>
    </source>
</evidence>
<dbReference type="InterPro" id="IPR013087">
    <property type="entry name" value="Znf_C2H2_type"/>
</dbReference>
<dbReference type="PROSITE" id="PS50157">
    <property type="entry name" value="ZINC_FINGER_C2H2_2"/>
    <property type="match status" value="1"/>
</dbReference>
<keyword evidence="1" id="KW-0862">Zinc</keyword>
<dbReference type="GO" id="GO:0008270">
    <property type="term" value="F:zinc ion binding"/>
    <property type="evidence" value="ECO:0007669"/>
    <property type="project" value="UniProtKB-KW"/>
</dbReference>
<organism evidence="4">
    <name type="scientific">Graphocephala atropunctata</name>
    <dbReference type="NCBI Taxonomy" id="36148"/>
    <lineage>
        <taxon>Eukaryota</taxon>
        <taxon>Metazoa</taxon>
        <taxon>Ecdysozoa</taxon>
        <taxon>Arthropoda</taxon>
        <taxon>Hexapoda</taxon>
        <taxon>Insecta</taxon>
        <taxon>Pterygota</taxon>
        <taxon>Neoptera</taxon>
        <taxon>Paraneoptera</taxon>
        <taxon>Hemiptera</taxon>
        <taxon>Auchenorrhyncha</taxon>
        <taxon>Membracoidea</taxon>
        <taxon>Cicadellidae</taxon>
        <taxon>Cicadellinae</taxon>
        <taxon>Cicadellini</taxon>
        <taxon>Graphocephala</taxon>
    </lineage>
</organism>
<feature type="non-terminal residue" evidence="4">
    <location>
        <position position="1"/>
    </location>
</feature>
<name>A0A1B6KCW2_9HEMI</name>
<protein>
    <recommendedName>
        <fullName evidence="3">C2H2-type domain-containing protein</fullName>
    </recommendedName>
</protein>
<proteinExistence type="predicted"/>
<dbReference type="EMBL" id="GEBQ01030695">
    <property type="protein sequence ID" value="JAT09282.1"/>
    <property type="molecule type" value="Transcribed_RNA"/>
</dbReference>
<evidence type="ECO:0000256" key="2">
    <source>
        <dbReference type="SAM" id="MobiDB-lite"/>
    </source>
</evidence>
<keyword evidence="1" id="KW-0863">Zinc-finger</keyword>
<dbReference type="PROSITE" id="PS00028">
    <property type="entry name" value="ZINC_FINGER_C2H2_1"/>
    <property type="match status" value="1"/>
</dbReference>
<feature type="domain" description="C2H2-type" evidence="3">
    <location>
        <begin position="281"/>
        <end position="305"/>
    </location>
</feature>
<evidence type="ECO:0000259" key="3">
    <source>
        <dbReference type="PROSITE" id="PS50157"/>
    </source>
</evidence>
<dbReference type="AlphaFoldDB" id="A0A1B6KCW2"/>